<keyword evidence="1" id="KW-0812">Transmembrane</keyword>
<evidence type="ECO:0008006" key="4">
    <source>
        <dbReference type="Google" id="ProtNLM"/>
    </source>
</evidence>
<name>A0ABT9ZLV6_9BACI</name>
<evidence type="ECO:0000313" key="3">
    <source>
        <dbReference type="Proteomes" id="UP001234495"/>
    </source>
</evidence>
<dbReference type="RefSeq" id="WP_307346370.1">
    <property type="nucleotide sequence ID" value="NZ_JAUSUD010000034.1"/>
</dbReference>
<keyword evidence="3" id="KW-1185">Reference proteome</keyword>
<sequence>MELKFNQWSFYLTFLCVGLSFYSFYSYLESFWLLAPPSYILLGISVIALVFGILGLKAHRYRWAKLRSGITLSLSLLLSIILSLTIILTWLFSILEPDNPTKTTHSPNGDYTINFYKWNEGATGGFGIRGELDGPLWFKKKIYFQEYAEDVQVVWESNDKVSINNQILDLGNGDTFGYDWLR</sequence>
<gene>
    <name evidence="2" type="ORF">J2S19_004620</name>
</gene>
<reference evidence="2 3" key="1">
    <citation type="submission" date="2023-07" db="EMBL/GenBank/DDBJ databases">
        <title>Genomic Encyclopedia of Type Strains, Phase IV (KMG-IV): sequencing the most valuable type-strain genomes for metagenomic binning, comparative biology and taxonomic classification.</title>
        <authorList>
            <person name="Goeker M."/>
        </authorList>
    </citation>
    <scope>NUCLEOTIDE SEQUENCE [LARGE SCALE GENOMIC DNA]</scope>
    <source>
        <strain evidence="2 3">DSM 29005</strain>
    </source>
</reference>
<keyword evidence="1" id="KW-1133">Transmembrane helix</keyword>
<organism evidence="2 3">
    <name type="scientific">Metabacillus malikii</name>
    <dbReference type="NCBI Taxonomy" id="1504265"/>
    <lineage>
        <taxon>Bacteria</taxon>
        <taxon>Bacillati</taxon>
        <taxon>Bacillota</taxon>
        <taxon>Bacilli</taxon>
        <taxon>Bacillales</taxon>
        <taxon>Bacillaceae</taxon>
        <taxon>Metabacillus</taxon>
    </lineage>
</organism>
<evidence type="ECO:0000313" key="2">
    <source>
        <dbReference type="EMBL" id="MDQ0233278.1"/>
    </source>
</evidence>
<feature type="transmembrane region" description="Helical" evidence="1">
    <location>
        <begin position="39"/>
        <end position="58"/>
    </location>
</feature>
<feature type="transmembrane region" description="Helical" evidence="1">
    <location>
        <begin position="70"/>
        <end position="92"/>
    </location>
</feature>
<dbReference type="Proteomes" id="UP001234495">
    <property type="component" value="Unassembled WGS sequence"/>
</dbReference>
<dbReference type="Pfam" id="PF17428">
    <property type="entry name" value="DUF5412"/>
    <property type="match status" value="1"/>
</dbReference>
<protein>
    <recommendedName>
        <fullName evidence="4">DUF4178 domain-containing protein</fullName>
    </recommendedName>
</protein>
<accession>A0ABT9ZLV6</accession>
<comment type="caution">
    <text evidence="2">The sequence shown here is derived from an EMBL/GenBank/DDBJ whole genome shotgun (WGS) entry which is preliminary data.</text>
</comment>
<evidence type="ECO:0000256" key="1">
    <source>
        <dbReference type="SAM" id="Phobius"/>
    </source>
</evidence>
<proteinExistence type="predicted"/>
<dbReference type="InterPro" id="IPR035406">
    <property type="entry name" value="DUF5412"/>
</dbReference>
<keyword evidence="1" id="KW-0472">Membrane</keyword>
<dbReference type="EMBL" id="JAUSUD010000034">
    <property type="protein sequence ID" value="MDQ0233278.1"/>
    <property type="molecule type" value="Genomic_DNA"/>
</dbReference>
<feature type="transmembrane region" description="Helical" evidence="1">
    <location>
        <begin position="9"/>
        <end position="27"/>
    </location>
</feature>